<dbReference type="PANTHER" id="PTHR35807">
    <property type="entry name" value="TRANSCRIPTIONAL REGULATOR REDD-RELATED"/>
    <property type="match status" value="1"/>
</dbReference>
<dbReference type="Pfam" id="PF03704">
    <property type="entry name" value="BTAD"/>
    <property type="match status" value="1"/>
</dbReference>
<accession>A0ABT1HTI0</accession>
<dbReference type="Pfam" id="PF00931">
    <property type="entry name" value="NB-ARC"/>
    <property type="match status" value="1"/>
</dbReference>
<evidence type="ECO:0000313" key="9">
    <source>
        <dbReference type="Proteomes" id="UP001205311"/>
    </source>
</evidence>
<proteinExistence type="inferred from homology"/>
<evidence type="ECO:0000256" key="5">
    <source>
        <dbReference type="PROSITE-ProRule" id="PRU00339"/>
    </source>
</evidence>
<dbReference type="Gene3D" id="1.25.40.10">
    <property type="entry name" value="Tetratricopeptide repeat domain"/>
    <property type="match status" value="3"/>
</dbReference>
<reference evidence="8 9" key="1">
    <citation type="submission" date="2022-06" db="EMBL/GenBank/DDBJ databases">
        <title>Genomic Encyclopedia of Archaeal and Bacterial Type Strains, Phase II (KMG-II): from individual species to whole genera.</title>
        <authorList>
            <person name="Goeker M."/>
        </authorList>
    </citation>
    <scope>NUCLEOTIDE SEQUENCE [LARGE SCALE GENOMIC DNA]</scope>
    <source>
        <strain evidence="8 9">DSM 40477</strain>
    </source>
</reference>
<organism evidence="8 9">
    <name type="scientific">Streptoalloteichus tenebrarius (strain ATCC 17920 / DSM 40477 / JCM 4838 / CBS 697.72 / NBRC 16177 / NCIMB 11028 / NRRL B-12390 / A12253. 1 / ISP 5477)</name>
    <name type="common">Streptomyces tenebrarius</name>
    <dbReference type="NCBI Taxonomy" id="1933"/>
    <lineage>
        <taxon>Bacteria</taxon>
        <taxon>Bacillati</taxon>
        <taxon>Actinomycetota</taxon>
        <taxon>Actinomycetes</taxon>
        <taxon>Pseudonocardiales</taxon>
        <taxon>Pseudonocardiaceae</taxon>
        <taxon>Streptoalloteichus</taxon>
    </lineage>
</organism>
<dbReference type="InterPro" id="IPR036388">
    <property type="entry name" value="WH-like_DNA-bd_sf"/>
</dbReference>
<dbReference type="RefSeq" id="WP_253669735.1">
    <property type="nucleotide sequence ID" value="NZ_JAMTCP010000011.1"/>
</dbReference>
<feature type="DNA-binding region" description="OmpR/PhoB-type" evidence="6">
    <location>
        <begin position="1"/>
        <end position="96"/>
    </location>
</feature>
<dbReference type="InterPro" id="IPR051677">
    <property type="entry name" value="AfsR-DnrI-RedD_regulator"/>
</dbReference>
<dbReference type="SMART" id="SM00028">
    <property type="entry name" value="TPR"/>
    <property type="match status" value="6"/>
</dbReference>
<dbReference type="InterPro" id="IPR019734">
    <property type="entry name" value="TPR_rpt"/>
</dbReference>
<dbReference type="Pfam" id="PF00486">
    <property type="entry name" value="Trans_reg_C"/>
    <property type="match status" value="1"/>
</dbReference>
<dbReference type="EMBL" id="JAMTCP010000011">
    <property type="protein sequence ID" value="MCP2258820.1"/>
    <property type="molecule type" value="Genomic_DNA"/>
</dbReference>
<dbReference type="PRINTS" id="PR00364">
    <property type="entry name" value="DISEASERSIST"/>
</dbReference>
<evidence type="ECO:0000256" key="4">
    <source>
        <dbReference type="ARBA" id="ARBA00023163"/>
    </source>
</evidence>
<keyword evidence="2" id="KW-0805">Transcription regulation</keyword>
<dbReference type="InterPro" id="IPR011990">
    <property type="entry name" value="TPR-like_helical_dom_sf"/>
</dbReference>
<dbReference type="PROSITE" id="PS51755">
    <property type="entry name" value="OMPR_PHOB"/>
    <property type="match status" value="1"/>
</dbReference>
<dbReference type="GO" id="GO:0003677">
    <property type="term" value="F:DNA binding"/>
    <property type="evidence" value="ECO:0007669"/>
    <property type="project" value="UniProtKB-KW"/>
</dbReference>
<dbReference type="SUPFAM" id="SSF52540">
    <property type="entry name" value="P-loop containing nucleoside triphosphate hydrolases"/>
    <property type="match status" value="1"/>
</dbReference>
<comment type="similarity">
    <text evidence="1">Belongs to the AfsR/DnrI/RedD regulatory family.</text>
</comment>
<keyword evidence="5" id="KW-0802">TPR repeat</keyword>
<evidence type="ECO:0000313" key="8">
    <source>
        <dbReference type="EMBL" id="MCP2258820.1"/>
    </source>
</evidence>
<comment type="caution">
    <text evidence="8">The sequence shown here is derived from an EMBL/GenBank/DDBJ whole genome shotgun (WGS) entry which is preliminary data.</text>
</comment>
<dbReference type="InterPro" id="IPR016032">
    <property type="entry name" value="Sig_transdc_resp-reg_C-effctor"/>
</dbReference>
<dbReference type="InterPro" id="IPR027417">
    <property type="entry name" value="P-loop_NTPase"/>
</dbReference>
<dbReference type="InterPro" id="IPR002182">
    <property type="entry name" value="NB-ARC"/>
</dbReference>
<dbReference type="PANTHER" id="PTHR35807:SF1">
    <property type="entry name" value="TRANSCRIPTIONAL REGULATOR REDD"/>
    <property type="match status" value="1"/>
</dbReference>
<keyword evidence="4" id="KW-0804">Transcription</keyword>
<evidence type="ECO:0000256" key="6">
    <source>
        <dbReference type="PROSITE-ProRule" id="PRU01091"/>
    </source>
</evidence>
<dbReference type="SUPFAM" id="SSF46894">
    <property type="entry name" value="C-terminal effector domain of the bipartite response regulators"/>
    <property type="match status" value="1"/>
</dbReference>
<evidence type="ECO:0000259" key="7">
    <source>
        <dbReference type="PROSITE" id="PS51755"/>
    </source>
</evidence>
<dbReference type="InterPro" id="IPR001867">
    <property type="entry name" value="OmpR/PhoB-type_DNA-bd"/>
</dbReference>
<name>A0ABT1HTI0_STRSD</name>
<dbReference type="Gene3D" id="3.40.50.300">
    <property type="entry name" value="P-loop containing nucleotide triphosphate hydrolases"/>
    <property type="match status" value="1"/>
</dbReference>
<dbReference type="SUPFAM" id="SSF48452">
    <property type="entry name" value="TPR-like"/>
    <property type="match status" value="3"/>
</dbReference>
<keyword evidence="3 6" id="KW-0238">DNA-binding</keyword>
<protein>
    <submittedName>
        <fullName evidence="8">DNA-binding transcriptional activator of the SARP family</fullName>
    </submittedName>
</protein>
<dbReference type="SMART" id="SM01043">
    <property type="entry name" value="BTAD"/>
    <property type="match status" value="1"/>
</dbReference>
<dbReference type="Proteomes" id="UP001205311">
    <property type="component" value="Unassembled WGS sequence"/>
</dbReference>
<evidence type="ECO:0000256" key="3">
    <source>
        <dbReference type="ARBA" id="ARBA00023125"/>
    </source>
</evidence>
<dbReference type="Pfam" id="PF13424">
    <property type="entry name" value="TPR_12"/>
    <property type="match status" value="1"/>
</dbReference>
<evidence type="ECO:0000256" key="1">
    <source>
        <dbReference type="ARBA" id="ARBA00005820"/>
    </source>
</evidence>
<dbReference type="Pfam" id="PF13374">
    <property type="entry name" value="TPR_10"/>
    <property type="match status" value="1"/>
</dbReference>
<feature type="repeat" description="TPR" evidence="5">
    <location>
        <begin position="727"/>
        <end position="760"/>
    </location>
</feature>
<dbReference type="Gene3D" id="1.10.10.10">
    <property type="entry name" value="Winged helix-like DNA-binding domain superfamily/Winged helix DNA-binding domain"/>
    <property type="match status" value="1"/>
</dbReference>
<gene>
    <name evidence="8" type="ORF">LX15_002518</name>
</gene>
<feature type="repeat" description="TPR" evidence="5">
    <location>
        <begin position="767"/>
        <end position="800"/>
    </location>
</feature>
<dbReference type="InterPro" id="IPR005158">
    <property type="entry name" value="BTAD"/>
</dbReference>
<dbReference type="PROSITE" id="PS50005">
    <property type="entry name" value="TPR"/>
    <property type="match status" value="2"/>
</dbReference>
<sequence>MKLVFKIFGRTRLRVSGRTIENWGRAKERALLAVLLYRRGRPVSVEELIGWLWDAPAPRSVRQCLQTSVSRIRKVLRRAVPSLELRHANGFYKLEIDETFIDFWQFRALVREAGEATRHGEYDRARVLLHDALGMWETPLADLDTRWADSQRRRLTSNVLLPAQYALLENYQRLQDHQAVLELVDEIQDEHTLDQKLATYKIRSLHALARYQEAISFFLDFRRWFTAETGAAPCAELQALHERSMSADQMPAAETNGAAAEAVVLPANLEIGATGGDLPHDIWNFAGREDLLAELDHCLDRWLTSRHGGLIALDGFPGIGKTTLVIHWAHRARERLPGGQVYLDLRGFASESRIEPAEAVVHLLTARGVNVKSIPSSDDRWTELRNQFGGQRALVVLDNVTDSAHVRPLLAPLSSCLVVVTSRNQLSGLALRHGAHRMTLRPLSDDQTAEWLRNHIGRRAHTEPKALQALVTMCGGLPLAMQLVGQHVSSHHERSLSDLVAELRHQRSMLLLGGEVENPILRTVFSWSYEALPDDAKRLFRLLGLHPTPEFSLHVATALNASTGPETQRHLDVLVGTHLIHQISRDRYRMHDLLWEYARNHILTEDAPSRHKAAVRMLDWYLYSSSNAEKAFMPHVEPTPVPPPSHETRPLHVDGPRAALRWVREEEENLIAVVQQAERLGLHHHAALLPSTFVDILLHFGHYEELVLVFTVAVRAAKAARDKDMEASAFNNLGSVHQELRDYEEADTCFRKSYALYEALGDVPGCSAALHNLGTTHIRRRRYPEGIEFYRRSLSLAVGTGLPGEEVRASRRLAWAYAQARRYTDASPQYQHAWQLSRTIGDLHMQGTILAELGELHYLSGDTTAAEQYCREALAIHRRRTNLSGAGLAYTVLAQMSGDRDQWEESRTAIRIAIACYRQARDPEGEAQATDVLGLVLRKLGLHEAAGEAWKRAVDLYQELGHPRADTLRDELGEVRAELPALPPARRAALTRNSGIMPKRT</sequence>
<evidence type="ECO:0000256" key="2">
    <source>
        <dbReference type="ARBA" id="ARBA00023015"/>
    </source>
</evidence>
<feature type="domain" description="OmpR/PhoB-type" evidence="7">
    <location>
        <begin position="1"/>
        <end position="96"/>
    </location>
</feature>
<keyword evidence="9" id="KW-1185">Reference proteome</keyword>